<dbReference type="Gene3D" id="3.40.50.300">
    <property type="entry name" value="P-loop containing nucleotide triphosphate hydrolases"/>
    <property type="match status" value="1"/>
</dbReference>
<evidence type="ECO:0000256" key="3">
    <source>
        <dbReference type="PROSITE-ProRule" id="PRU00289"/>
    </source>
</evidence>
<evidence type="ECO:0000256" key="4">
    <source>
        <dbReference type="SAM" id="MobiDB-lite"/>
    </source>
</evidence>
<dbReference type="GO" id="GO:0003677">
    <property type="term" value="F:DNA binding"/>
    <property type="evidence" value="ECO:0007669"/>
    <property type="project" value="InterPro"/>
</dbReference>
<name>A0A929BCK5_9PSEU</name>
<evidence type="ECO:0000313" key="7">
    <source>
        <dbReference type="Proteomes" id="UP000598360"/>
    </source>
</evidence>
<keyword evidence="7" id="KW-1185">Reference proteome</keyword>
<dbReference type="InterPro" id="IPR050206">
    <property type="entry name" value="FtsK/SpoIIIE/SftA"/>
</dbReference>
<dbReference type="PROSITE" id="PS50901">
    <property type="entry name" value="FTSK"/>
    <property type="match status" value="1"/>
</dbReference>
<dbReference type="AlphaFoldDB" id="A0A929BCK5"/>
<dbReference type="InterPro" id="IPR002543">
    <property type="entry name" value="FtsK_dom"/>
</dbReference>
<organism evidence="6 7">
    <name type="scientific">Saccharopolyspora montiporae</name>
    <dbReference type="NCBI Taxonomy" id="2781240"/>
    <lineage>
        <taxon>Bacteria</taxon>
        <taxon>Bacillati</taxon>
        <taxon>Actinomycetota</taxon>
        <taxon>Actinomycetes</taxon>
        <taxon>Pseudonocardiales</taxon>
        <taxon>Pseudonocardiaceae</taxon>
        <taxon>Saccharopolyspora</taxon>
    </lineage>
</organism>
<evidence type="ECO:0000259" key="5">
    <source>
        <dbReference type="PROSITE" id="PS50901"/>
    </source>
</evidence>
<gene>
    <name evidence="6" type="ORF">IQ251_14110</name>
</gene>
<evidence type="ECO:0000313" key="6">
    <source>
        <dbReference type="EMBL" id="MBE9375583.1"/>
    </source>
</evidence>
<sequence length="674" mass="72717">MAGKNTQRGDHLSVAGPGQGFGYYTPDKHWASRLAPYAPEWAGYAAVWPVTWGLHEWLATDPGVAPWASAGMSLLGVGLTAVTWQCARARAAMTRKFATATSGITAAWMTTGTIAGPTETPLLELWALGGAGVAVSWSIYKALRRGGDGEPGEGLFEQVQLAGVKQTGSQVEPNRVTSQLQLPPGQMEVSDVQKASGRIAGWLGLGKGAVRVNEDPDNSSQATMTIVPQDVLKHPTAWPGPSAPGGSITDPLVVGVYEDTEPVQIYLPGDKDTGRNATHYAVIGMNGSGKTHGAKESWTEILTRRDVGLVLMDPSKGEQSVGFLGDTPYTVITGDKQCKKAVKRLPQLITERASQLGEWGYDQWVPEAYSEHGLPYLVIWIEEAPRVLSDAKTMTRLAQEARSAGMSLVFSLQKPSFRNMPTDVRSQLGGTWCFGVADLDDAAFVLSEDTIESGARPDRWKNRRPGCHYVEGPGISEERYTTPARTHLHSDAQLRAAVDECADIRPAMHPIDARYLDLTAPATDNPTMVAGNEGIEPTEDFESLDDIDPDEAADFDDDLVPLPDDEDVDTDVDDDQPVPEQVPALDFPGGRPPREEAVAMLRERITQLATEGRTEISVKDFPDPEETYGRGRSWISGELAKLDGTLLQRVGTDGRAALYRPRATGTDAGAQHAA</sequence>
<dbReference type="PANTHER" id="PTHR22683">
    <property type="entry name" value="SPORULATION PROTEIN RELATED"/>
    <property type="match status" value="1"/>
</dbReference>
<evidence type="ECO:0000256" key="2">
    <source>
        <dbReference type="ARBA" id="ARBA00022840"/>
    </source>
</evidence>
<feature type="region of interest" description="Disordered" evidence="4">
    <location>
        <begin position="531"/>
        <end position="592"/>
    </location>
</feature>
<evidence type="ECO:0000256" key="1">
    <source>
        <dbReference type="ARBA" id="ARBA00022741"/>
    </source>
</evidence>
<dbReference type="Proteomes" id="UP000598360">
    <property type="component" value="Unassembled WGS sequence"/>
</dbReference>
<dbReference type="EMBL" id="JADEYC010000022">
    <property type="protein sequence ID" value="MBE9375583.1"/>
    <property type="molecule type" value="Genomic_DNA"/>
</dbReference>
<dbReference type="GO" id="GO:0005524">
    <property type="term" value="F:ATP binding"/>
    <property type="evidence" value="ECO:0007669"/>
    <property type="project" value="UniProtKB-UniRule"/>
</dbReference>
<accession>A0A929BCK5</accession>
<dbReference type="InterPro" id="IPR027417">
    <property type="entry name" value="P-loop_NTPase"/>
</dbReference>
<keyword evidence="1 3" id="KW-0547">Nucleotide-binding</keyword>
<protein>
    <recommendedName>
        <fullName evidence="5">FtsK domain-containing protein</fullName>
    </recommendedName>
</protein>
<proteinExistence type="predicted"/>
<keyword evidence="2 3" id="KW-0067">ATP-binding</keyword>
<dbReference type="RefSeq" id="WP_193929035.1">
    <property type="nucleotide sequence ID" value="NZ_JADEYC010000022.1"/>
</dbReference>
<dbReference type="PANTHER" id="PTHR22683:SF41">
    <property type="entry name" value="DNA TRANSLOCASE FTSK"/>
    <property type="match status" value="1"/>
</dbReference>
<dbReference type="NCBIfam" id="NF041214">
    <property type="entry name" value="plasmid_TraB"/>
    <property type="match status" value="1"/>
</dbReference>
<comment type="caution">
    <text evidence="6">The sequence shown here is derived from an EMBL/GenBank/DDBJ whole genome shotgun (WGS) entry which is preliminary data.</text>
</comment>
<feature type="compositionally biased region" description="Acidic residues" evidence="4">
    <location>
        <begin position="536"/>
        <end position="577"/>
    </location>
</feature>
<feature type="domain" description="FtsK" evidence="5">
    <location>
        <begin position="260"/>
        <end position="443"/>
    </location>
</feature>
<dbReference type="SUPFAM" id="SSF52540">
    <property type="entry name" value="P-loop containing nucleoside triphosphate hydrolases"/>
    <property type="match status" value="1"/>
</dbReference>
<feature type="binding site" evidence="3">
    <location>
        <begin position="284"/>
        <end position="291"/>
    </location>
    <ligand>
        <name>ATP</name>
        <dbReference type="ChEBI" id="CHEBI:30616"/>
    </ligand>
</feature>
<reference evidence="6" key="1">
    <citation type="submission" date="2020-10" db="EMBL/GenBank/DDBJ databases">
        <title>Diversity and distribution of actinomycetes associated with coral in the coast of Hainan.</title>
        <authorList>
            <person name="Li F."/>
        </authorList>
    </citation>
    <scope>NUCLEOTIDE SEQUENCE</scope>
    <source>
        <strain evidence="6">HNM0983</strain>
    </source>
</reference>